<keyword evidence="1" id="KW-0472">Membrane</keyword>
<dbReference type="InterPro" id="IPR043603">
    <property type="entry name" value="Phlebo_G2_C"/>
</dbReference>
<dbReference type="RefSeq" id="YP_010839723.1">
    <property type="nucleotide sequence ID" value="NC_078069.1"/>
</dbReference>
<keyword evidence="1" id="KW-0812">Transmembrane</keyword>
<dbReference type="Pfam" id="PF19019">
    <property type="entry name" value="Phlebo_G2_C"/>
    <property type="match status" value="1"/>
</dbReference>
<dbReference type="GeneID" id="80549669"/>
<feature type="transmembrane region" description="Helical" evidence="1">
    <location>
        <begin position="1040"/>
        <end position="1061"/>
    </location>
</feature>
<proteinExistence type="predicted"/>
<reference evidence="4 5" key="1">
    <citation type="journal article" date="2014" name="J. Virol.">
        <title>Comprehensive Molecular Detection of Tick-Borne Phleboviruses Leads to the Retrospective Identification of Taxonomically Unassigned Bunyaviruses and the Discovery of a Novel Member of the Genus Phlebovirus.</title>
        <authorList>
            <person name="Matsuno K."/>
            <person name="Weisend C."/>
            <person name="Kajihara M."/>
            <person name="Matysiak C."/>
            <person name="Williamson B.N."/>
            <person name="Simuunza M."/>
            <person name="Mweene A.S."/>
            <person name="Takada A."/>
            <person name="Tesh R.B."/>
            <person name="Ebihara H."/>
        </authorList>
    </citation>
    <scope>NUCLEOTIDE SEQUENCE [LARGE SCALE GENOMIC DNA]</scope>
    <source>
        <strain evidence="4">LEIV3641A</strain>
    </source>
</reference>
<evidence type="ECO:0000259" key="2">
    <source>
        <dbReference type="Pfam" id="PF07245"/>
    </source>
</evidence>
<dbReference type="Pfam" id="PF07245">
    <property type="entry name" value="Phlebovirus_G2"/>
    <property type="match status" value="1"/>
</dbReference>
<evidence type="ECO:0000313" key="4">
    <source>
        <dbReference type="EMBL" id="AIU95034.1"/>
    </source>
</evidence>
<evidence type="ECO:0000259" key="3">
    <source>
        <dbReference type="Pfam" id="PF19019"/>
    </source>
</evidence>
<feature type="transmembrane region" description="Helical" evidence="1">
    <location>
        <begin position="558"/>
        <end position="574"/>
    </location>
</feature>
<sequence length="1076" mass="118443">MNRTMWSVAFCLIVLTQLAFQQESLPCKWGWYSTGGKEPFVKNTVNISMSYDLSTSEKICLVSMGAHWRPIISQLSGVEIESLDELIPGTYNWPGTKYTRLFRSFSYDILDGMFFGYLHPTEYSPRDHAQKLPIHPECERSKICAFMSAWGPIVITCALHGKGIGRTGYCNSRSIAMSERNVKIVGIQHSQPTASISVADANFIKDQRRSDNPTFCDVDGEVINPCEHKMPGRWYQMHYASFPTEDGVVVYLAAGMNIVWSQSNVDESDFFCQNNSHTGLDHLNPCAANCSKNECHGDDWFCNIVGCGSSKPCQCHLLNTRGFARVRIGSKWLSPNVVGVQKMFVREEYIPNYHESGECTTCSLQCSDDGIEFLSIKDSIKDITVCIEGFCSMKHKPEGKNWKIPFGSQYPRAGAVAQASGQTEAGEHFNLQASCGDRSGCGQINCVFCRDMISNPQCYPYGKWLLLALIVGVLYLCIAVTKTFLGIVYKAFIIAYVPIKMLLKIARCVSRIGKRKGVKTYDRLIKAIENEGGETTIEIRKDTRDSPNPKRAARKPRIVLFIVAILCLTSPVSTCDETKIVEETDVVCTHSGGQTYSCTTKSVITLEELRAGHTVCISLKGPGGSMSEPIRIRMDDIVGRADLLDAYYTFNGQANCRSVRRCRWAGSCSAGCISITSADYDSELGNPESHAHPNWLDCYDGCGGAACGCFNVAPSCIFLQRYVTNKDSKVFKVFSASAWFLNTKVSVTMSRKTDNIIIKSGEMKVLDKVNFHYETDRSLFAGITIPPIVMEVKPTGKPNNFFLDSQGLHPKCKDESSARMASASNCIVDQAAIVANPRVDDVACRSNLVSISGMNAVKPLPQRMGDFLIDIRNDEPVLLAVGTSSAVEGKLTVDLSHKKVDIIVDGNICRGTFVTMTGCIACTKGASVSLKIHAEKGGEASLQCQDSSCRIRLEAGVNIVNCSLRFSRAQVSENCILACSGSKEDILLSGALLIGGDFKKLTDDSVSNFEHTSSKSGMHIESGLLNWLTTLFGSSLIGKILGILMVIVSPFLIFLIIKLVIRLIPRQRPRILSKTY</sequence>
<dbReference type="Proteomes" id="UP000098894">
    <property type="component" value="Genome"/>
</dbReference>
<keyword evidence="1" id="KW-1133">Transmembrane helix</keyword>
<dbReference type="KEGG" id="vg:80549669"/>
<feature type="domain" description="Phlebovirus glycoprotein G2 C-terminal" evidence="3">
    <location>
        <begin position="909"/>
        <end position="1057"/>
    </location>
</feature>
<name>A0A097SRW1_9VIRU</name>
<evidence type="ECO:0000313" key="5">
    <source>
        <dbReference type="Proteomes" id="UP000098894"/>
    </source>
</evidence>
<feature type="transmembrane region" description="Helical" evidence="1">
    <location>
        <begin position="464"/>
        <end position="497"/>
    </location>
</feature>
<organism evidence="4 5">
    <name type="scientific">Kismaayo virus</name>
    <dbReference type="NCBI Taxonomy" id="2847813"/>
    <lineage>
        <taxon>Viruses</taxon>
        <taxon>Riboviria</taxon>
        <taxon>Orthornavirae</taxon>
        <taxon>Negarnaviricota</taxon>
        <taxon>Polyploviricotina</taxon>
        <taxon>Bunyaviricetes</taxon>
        <taxon>Hareavirales</taxon>
        <taxon>Phenuiviridae</taxon>
        <taxon>Bandavirus</taxon>
        <taxon>Bandavirus kismaayoense</taxon>
    </lineage>
</organism>
<feature type="domain" description="Phlebovirus glycoprotein G2 fusion" evidence="2">
    <location>
        <begin position="575"/>
        <end position="878"/>
    </location>
</feature>
<dbReference type="InterPro" id="IPR009878">
    <property type="entry name" value="Phlebovirus_G2_fusion"/>
</dbReference>
<dbReference type="Gene3D" id="2.60.98.50">
    <property type="match status" value="1"/>
</dbReference>
<protein>
    <submittedName>
        <fullName evidence="4">Glycoprotein</fullName>
    </submittedName>
</protein>
<accession>A0A097SRW1</accession>
<evidence type="ECO:0000256" key="1">
    <source>
        <dbReference type="SAM" id="Phobius"/>
    </source>
</evidence>
<dbReference type="EMBL" id="KM114253">
    <property type="protein sequence ID" value="AIU95034.1"/>
    <property type="molecule type" value="Genomic_RNA"/>
</dbReference>
<dbReference type="Gene3D" id="2.60.40.3770">
    <property type="match status" value="1"/>
</dbReference>
<keyword evidence="5" id="KW-1185">Reference proteome</keyword>